<name>A0A2N3PSA0_9PROT</name>
<dbReference type="Gene3D" id="3.40.50.2300">
    <property type="match status" value="1"/>
</dbReference>
<comment type="caution">
    <text evidence="3">The sequence shown here is derived from an EMBL/GenBank/DDBJ whole genome shotgun (WGS) entry which is preliminary data.</text>
</comment>
<keyword evidence="1" id="KW-0597">Phosphoprotein</keyword>
<dbReference type="PROSITE" id="PS50110">
    <property type="entry name" value="RESPONSE_REGULATORY"/>
    <property type="match status" value="1"/>
</dbReference>
<dbReference type="RefSeq" id="WP_101251954.1">
    <property type="nucleotide sequence ID" value="NZ_PIUM01000022.1"/>
</dbReference>
<proteinExistence type="predicted"/>
<dbReference type="PANTHER" id="PTHR43228:SF1">
    <property type="entry name" value="TWO-COMPONENT RESPONSE REGULATOR ARR22"/>
    <property type="match status" value="1"/>
</dbReference>
<protein>
    <recommendedName>
        <fullName evidence="2">Response regulatory domain-containing protein</fullName>
    </recommendedName>
</protein>
<gene>
    <name evidence="3" type="ORF">CWS72_17680</name>
</gene>
<organism evidence="3 4">
    <name type="scientific">Telmatospirillum siberiense</name>
    <dbReference type="NCBI Taxonomy" id="382514"/>
    <lineage>
        <taxon>Bacteria</taxon>
        <taxon>Pseudomonadati</taxon>
        <taxon>Pseudomonadota</taxon>
        <taxon>Alphaproteobacteria</taxon>
        <taxon>Rhodospirillales</taxon>
        <taxon>Rhodospirillaceae</taxon>
        <taxon>Telmatospirillum</taxon>
    </lineage>
</organism>
<accession>A0A2N3PSA0</accession>
<evidence type="ECO:0000256" key="1">
    <source>
        <dbReference type="PROSITE-ProRule" id="PRU00169"/>
    </source>
</evidence>
<dbReference type="Proteomes" id="UP000233293">
    <property type="component" value="Unassembled WGS sequence"/>
</dbReference>
<dbReference type="InterPro" id="IPR011006">
    <property type="entry name" value="CheY-like_superfamily"/>
</dbReference>
<keyword evidence="4" id="KW-1185">Reference proteome</keyword>
<reference evidence="4" key="1">
    <citation type="submission" date="2017-12" db="EMBL/GenBank/DDBJ databases">
        <title>Draft genome sequence of Telmatospirillum siberiense 26-4b1T, an acidotolerant peatland alphaproteobacterium potentially involved in sulfur cycling.</title>
        <authorList>
            <person name="Hausmann B."/>
            <person name="Pjevac P."/>
            <person name="Schreck K."/>
            <person name="Herbold C.W."/>
            <person name="Daims H."/>
            <person name="Wagner M."/>
            <person name="Pester M."/>
            <person name="Loy A."/>
        </authorList>
    </citation>
    <scope>NUCLEOTIDE SEQUENCE [LARGE SCALE GENOMIC DNA]</scope>
    <source>
        <strain evidence="4">26-4b1</strain>
    </source>
</reference>
<dbReference type="InterPro" id="IPR052048">
    <property type="entry name" value="ST_Response_Regulator"/>
</dbReference>
<dbReference type="AlphaFoldDB" id="A0A2N3PSA0"/>
<dbReference type="Pfam" id="PF00072">
    <property type="entry name" value="Response_reg"/>
    <property type="match status" value="1"/>
</dbReference>
<dbReference type="SMART" id="SM00448">
    <property type="entry name" value="REC"/>
    <property type="match status" value="1"/>
</dbReference>
<dbReference type="GO" id="GO:0000160">
    <property type="term" value="P:phosphorelay signal transduction system"/>
    <property type="evidence" value="ECO:0007669"/>
    <property type="project" value="InterPro"/>
</dbReference>
<sequence>MAPREIDFEKLTFLVVDDQEYVRSLIVQLLRRLNVGRVIEETDGASALTLLRTTTPDFILCDIKMDPVDGLEFLRDVRSGRDGIGDPRVPVVFLTSDSERATVMAAIENEVDGYLVKPVSLVDLKSKIVSVLNKRRALTWK</sequence>
<dbReference type="InterPro" id="IPR001789">
    <property type="entry name" value="Sig_transdc_resp-reg_receiver"/>
</dbReference>
<dbReference type="EMBL" id="PIUM01000022">
    <property type="protein sequence ID" value="PKU23256.1"/>
    <property type="molecule type" value="Genomic_DNA"/>
</dbReference>
<evidence type="ECO:0000313" key="3">
    <source>
        <dbReference type="EMBL" id="PKU23256.1"/>
    </source>
</evidence>
<dbReference type="OrthoDB" id="9786548at2"/>
<evidence type="ECO:0000313" key="4">
    <source>
        <dbReference type="Proteomes" id="UP000233293"/>
    </source>
</evidence>
<dbReference type="SUPFAM" id="SSF52172">
    <property type="entry name" value="CheY-like"/>
    <property type="match status" value="1"/>
</dbReference>
<dbReference type="PANTHER" id="PTHR43228">
    <property type="entry name" value="TWO-COMPONENT RESPONSE REGULATOR"/>
    <property type="match status" value="1"/>
</dbReference>
<feature type="domain" description="Response regulatory" evidence="2">
    <location>
        <begin position="12"/>
        <end position="132"/>
    </location>
</feature>
<feature type="modified residue" description="4-aspartylphosphate" evidence="1">
    <location>
        <position position="62"/>
    </location>
</feature>
<evidence type="ECO:0000259" key="2">
    <source>
        <dbReference type="PROSITE" id="PS50110"/>
    </source>
</evidence>